<dbReference type="InterPro" id="IPR003593">
    <property type="entry name" value="AAA+_ATPase"/>
</dbReference>
<organism evidence="6 7">
    <name type="scientific">Gordoniibacillus kamchatkensis</name>
    <dbReference type="NCBI Taxonomy" id="1590651"/>
    <lineage>
        <taxon>Bacteria</taxon>
        <taxon>Bacillati</taxon>
        <taxon>Bacillota</taxon>
        <taxon>Bacilli</taxon>
        <taxon>Bacillales</taxon>
        <taxon>Paenibacillaceae</taxon>
        <taxon>Gordoniibacillus</taxon>
    </lineage>
</organism>
<dbReference type="EMBL" id="JXAK01000017">
    <property type="protein sequence ID" value="KIL40708.1"/>
    <property type="molecule type" value="Genomic_DNA"/>
</dbReference>
<proteinExistence type="inferred from homology"/>
<dbReference type="CDD" id="cd03230">
    <property type="entry name" value="ABC_DR_subfamily_A"/>
    <property type="match status" value="1"/>
</dbReference>
<name>A0ABR5AI38_9BACL</name>
<dbReference type="Gene3D" id="3.40.50.300">
    <property type="entry name" value="P-loop containing nucleotide triphosphate hydrolases"/>
    <property type="match status" value="1"/>
</dbReference>
<reference evidence="6 7" key="1">
    <citation type="submission" date="2014-12" db="EMBL/GenBank/DDBJ databases">
        <title>Draft genome sequence of Paenibacillus kamchatkensis strain B-2647.</title>
        <authorList>
            <person name="Karlyshev A.V."/>
            <person name="Kudryashova E.B."/>
        </authorList>
    </citation>
    <scope>NUCLEOTIDE SEQUENCE [LARGE SCALE GENOMIC DNA]</scope>
    <source>
        <strain evidence="6 7">VKM B-2647</strain>
    </source>
</reference>
<evidence type="ECO:0000313" key="6">
    <source>
        <dbReference type="EMBL" id="KIL40708.1"/>
    </source>
</evidence>
<keyword evidence="3" id="KW-0547">Nucleotide-binding</keyword>
<comment type="caution">
    <text evidence="6">The sequence shown here is derived from an EMBL/GenBank/DDBJ whole genome shotgun (WGS) entry which is preliminary data.</text>
</comment>
<evidence type="ECO:0000256" key="1">
    <source>
        <dbReference type="ARBA" id="ARBA00005417"/>
    </source>
</evidence>
<dbReference type="PANTHER" id="PTHR43335:SF2">
    <property type="entry name" value="ABC TRANSPORTER, ATP-BINDING PROTEIN"/>
    <property type="match status" value="1"/>
</dbReference>
<dbReference type="Pfam" id="PF00005">
    <property type="entry name" value="ABC_tran"/>
    <property type="match status" value="1"/>
</dbReference>
<keyword evidence="2" id="KW-0813">Transport</keyword>
<dbReference type="PROSITE" id="PS50893">
    <property type="entry name" value="ABC_TRANSPORTER_2"/>
    <property type="match status" value="1"/>
</dbReference>
<protein>
    <recommendedName>
        <fullName evidence="5">ABC transporter domain-containing protein</fullName>
    </recommendedName>
</protein>
<comment type="similarity">
    <text evidence="1">Belongs to the ABC transporter superfamily.</text>
</comment>
<dbReference type="PROSITE" id="PS00211">
    <property type="entry name" value="ABC_TRANSPORTER_1"/>
    <property type="match status" value="1"/>
</dbReference>
<dbReference type="PANTHER" id="PTHR43335">
    <property type="entry name" value="ABC TRANSPORTER, ATP-BINDING PROTEIN"/>
    <property type="match status" value="1"/>
</dbReference>
<dbReference type="RefSeq" id="WP_041047721.1">
    <property type="nucleotide sequence ID" value="NZ_JXAK01000017.1"/>
</dbReference>
<evidence type="ECO:0000256" key="2">
    <source>
        <dbReference type="ARBA" id="ARBA00022448"/>
    </source>
</evidence>
<dbReference type="InterPro" id="IPR017871">
    <property type="entry name" value="ABC_transporter-like_CS"/>
</dbReference>
<dbReference type="SUPFAM" id="SSF52540">
    <property type="entry name" value="P-loop containing nucleoside triphosphate hydrolases"/>
    <property type="match status" value="1"/>
</dbReference>
<sequence>MTALLETRDLTKRYGSRRGCQHVTLQVRPGRIFGLLGPNGAGKSTFVKMIVGLLRPTSGEAYIQGFPCGSVEANKRLGYLPELFRYPDWLTAAEVLRFQAKLAGMAPGAMESRACEVLKLVGLTKHAGVRVRLFSKGMQQRLGIANALLHDPELVLLDEPSSALDPIGRHDIRELLKTLREHGKTVFLNTHLLEDVEALCDEVAFLHEGELRATGPLERLLYGSRGWELHVGGWWPEAAQSAIRELGDVFRLQVVREDRSGTAVLSVEEINREQLGLLNGWLVGQGMTLYEAHRRKSGLESWFLNMMQAEGKEGR</sequence>
<evidence type="ECO:0000313" key="7">
    <source>
        <dbReference type="Proteomes" id="UP000031967"/>
    </source>
</evidence>
<accession>A0ABR5AI38</accession>
<evidence type="ECO:0000259" key="5">
    <source>
        <dbReference type="PROSITE" id="PS50893"/>
    </source>
</evidence>
<gene>
    <name evidence="6" type="ORF">SD70_11515</name>
</gene>
<dbReference type="InterPro" id="IPR003439">
    <property type="entry name" value="ABC_transporter-like_ATP-bd"/>
</dbReference>
<evidence type="ECO:0000256" key="3">
    <source>
        <dbReference type="ARBA" id="ARBA00022741"/>
    </source>
</evidence>
<dbReference type="SMART" id="SM00382">
    <property type="entry name" value="AAA"/>
    <property type="match status" value="1"/>
</dbReference>
<feature type="domain" description="ABC transporter" evidence="5">
    <location>
        <begin position="5"/>
        <end position="233"/>
    </location>
</feature>
<dbReference type="InterPro" id="IPR027417">
    <property type="entry name" value="P-loop_NTPase"/>
</dbReference>
<keyword evidence="7" id="KW-1185">Reference proteome</keyword>
<dbReference type="Proteomes" id="UP000031967">
    <property type="component" value="Unassembled WGS sequence"/>
</dbReference>
<keyword evidence="4" id="KW-0067">ATP-binding</keyword>
<evidence type="ECO:0000256" key="4">
    <source>
        <dbReference type="ARBA" id="ARBA00022840"/>
    </source>
</evidence>